<evidence type="ECO:0000313" key="3">
    <source>
        <dbReference type="Proteomes" id="UP000053477"/>
    </source>
</evidence>
<gene>
    <name evidence="2" type="ORF">SCHPADRAFT_948059</name>
</gene>
<dbReference type="Proteomes" id="UP000053477">
    <property type="component" value="Unassembled WGS sequence"/>
</dbReference>
<evidence type="ECO:0000313" key="2">
    <source>
        <dbReference type="EMBL" id="KLO04025.1"/>
    </source>
</evidence>
<proteinExistence type="predicted"/>
<dbReference type="InParanoid" id="A0A0H2QWU2"/>
<organism evidence="2 3">
    <name type="scientific">Schizopora paradoxa</name>
    <dbReference type="NCBI Taxonomy" id="27342"/>
    <lineage>
        <taxon>Eukaryota</taxon>
        <taxon>Fungi</taxon>
        <taxon>Dikarya</taxon>
        <taxon>Basidiomycota</taxon>
        <taxon>Agaricomycotina</taxon>
        <taxon>Agaricomycetes</taxon>
        <taxon>Hymenochaetales</taxon>
        <taxon>Schizoporaceae</taxon>
        <taxon>Schizopora</taxon>
    </lineage>
</organism>
<feature type="compositionally biased region" description="Low complexity" evidence="1">
    <location>
        <begin position="35"/>
        <end position="51"/>
    </location>
</feature>
<accession>A0A0H2QWU2</accession>
<keyword evidence="3" id="KW-1185">Reference proteome</keyword>
<protein>
    <submittedName>
        <fullName evidence="2">Uncharacterized protein</fullName>
    </submittedName>
</protein>
<reference evidence="2 3" key="1">
    <citation type="submission" date="2015-04" db="EMBL/GenBank/DDBJ databases">
        <title>Complete genome sequence of Schizopora paradoxa KUC8140, a cosmopolitan wood degrader in East Asia.</title>
        <authorList>
            <consortium name="DOE Joint Genome Institute"/>
            <person name="Min B."/>
            <person name="Park H."/>
            <person name="Jang Y."/>
            <person name="Kim J.-J."/>
            <person name="Kim K.H."/>
            <person name="Pangilinan J."/>
            <person name="Lipzen A."/>
            <person name="Riley R."/>
            <person name="Grigoriev I.V."/>
            <person name="Spatafora J.W."/>
            <person name="Choi I.-G."/>
        </authorList>
    </citation>
    <scope>NUCLEOTIDE SEQUENCE [LARGE SCALE GENOMIC DNA]</scope>
    <source>
        <strain evidence="2 3">KUC8140</strain>
    </source>
</reference>
<evidence type="ECO:0000256" key="1">
    <source>
        <dbReference type="SAM" id="MobiDB-lite"/>
    </source>
</evidence>
<feature type="region of interest" description="Disordered" evidence="1">
    <location>
        <begin position="35"/>
        <end position="92"/>
    </location>
</feature>
<dbReference type="EMBL" id="KQ086774">
    <property type="protein sequence ID" value="KLO04025.1"/>
    <property type="molecule type" value="Genomic_DNA"/>
</dbReference>
<name>A0A0H2QWU2_9AGAM</name>
<dbReference type="AlphaFoldDB" id="A0A0H2QWU2"/>
<sequence length="175" mass="19806">MPKRSPWWDKITLGNQNCRHAFLIERKSVQLNRFSSANRNSTSSSSSRYPSAPAPLPILDRRRAPSLDPPPFAKRRTRRLDQPTHPPSSVNNFSFRHAVTGSSLRRPLRVSLAVGVVREIGLALLYYINSTPVFFQLCNDWEPGIRRLRDSGLVLSSRLRYPGRGAMDFFLTSGA</sequence>